<evidence type="ECO:0000313" key="3">
    <source>
        <dbReference type="EMBL" id="KGC14692.1"/>
    </source>
</evidence>
<comment type="similarity">
    <text evidence="1">Belongs to the thioesterase family.</text>
</comment>
<organism evidence="3 4">
    <name type="scientific">Burkholderia gladioli</name>
    <name type="common">Pseudomonas marginata</name>
    <name type="synonym">Phytomonas marginata</name>
    <dbReference type="NCBI Taxonomy" id="28095"/>
    <lineage>
        <taxon>Bacteria</taxon>
        <taxon>Pseudomonadati</taxon>
        <taxon>Pseudomonadota</taxon>
        <taxon>Betaproteobacteria</taxon>
        <taxon>Burkholderiales</taxon>
        <taxon>Burkholderiaceae</taxon>
        <taxon>Burkholderia</taxon>
    </lineage>
</organism>
<proteinExistence type="inferred from homology"/>
<name>A0AAW3F1A7_BURGA</name>
<dbReference type="InterPro" id="IPR001031">
    <property type="entry name" value="Thioesterase"/>
</dbReference>
<accession>A0AAW3F1A7</accession>
<dbReference type="EMBL" id="JPGG01000016">
    <property type="protein sequence ID" value="KGC14692.1"/>
    <property type="molecule type" value="Genomic_DNA"/>
</dbReference>
<dbReference type="InterPro" id="IPR029058">
    <property type="entry name" value="AB_hydrolase_fold"/>
</dbReference>
<dbReference type="Gene3D" id="3.40.50.1820">
    <property type="entry name" value="alpha/beta hydrolase"/>
    <property type="match status" value="1"/>
</dbReference>
<dbReference type="AlphaFoldDB" id="A0AAW3F1A7"/>
<evidence type="ECO:0000256" key="1">
    <source>
        <dbReference type="ARBA" id="ARBA00007169"/>
    </source>
</evidence>
<dbReference type="GO" id="GO:0008610">
    <property type="term" value="P:lipid biosynthetic process"/>
    <property type="evidence" value="ECO:0007669"/>
    <property type="project" value="TreeGrafter"/>
</dbReference>
<dbReference type="PANTHER" id="PTHR11487:SF0">
    <property type="entry name" value="S-ACYL FATTY ACID SYNTHASE THIOESTERASE, MEDIUM CHAIN"/>
    <property type="match status" value="1"/>
</dbReference>
<feature type="domain" description="Thioesterase" evidence="2">
    <location>
        <begin position="18"/>
        <end position="249"/>
    </location>
</feature>
<dbReference type="SUPFAM" id="SSF53474">
    <property type="entry name" value="alpha/beta-Hydrolases"/>
    <property type="match status" value="1"/>
</dbReference>
<gene>
    <name evidence="3" type="ORF">DM48_2383</name>
</gene>
<evidence type="ECO:0000313" key="4">
    <source>
        <dbReference type="Proteomes" id="UP000029590"/>
    </source>
</evidence>
<comment type="caution">
    <text evidence="3">The sequence shown here is derived from an EMBL/GenBank/DDBJ whole genome shotgun (WGS) entry which is preliminary data.</text>
</comment>
<dbReference type="PANTHER" id="PTHR11487">
    <property type="entry name" value="THIOESTERASE"/>
    <property type="match status" value="1"/>
</dbReference>
<dbReference type="Pfam" id="PF00975">
    <property type="entry name" value="Thioesterase"/>
    <property type="match status" value="1"/>
</dbReference>
<sequence length="272" mass="29418">MSAMSVHAGLPAALPPVQLFCFAHAGGAASLYRRWPQALPHGVELIALELPGHGLRRALPVLSDWPSLLDVLGAELLARRDRSRPYALFGHSMGSLVAHELIHALRERGAELPVWLGASASVAPSRRKHETHWLGCSHEQMVDKLRALGGTPEALLRDRDFIELLLPTLRADFHLCGIYPAAFPADVGRAPLDCPVTVFTGRDDSATADPDKVAHWRDTTRGECGFHAFAGGHFYLEAELPALLERVAESLGRALARPAAPAALPTEAGWTQ</sequence>
<protein>
    <submittedName>
        <fullName evidence="3">Thioesterase domain protein</fullName>
    </submittedName>
</protein>
<dbReference type="Proteomes" id="UP000029590">
    <property type="component" value="Unassembled WGS sequence"/>
</dbReference>
<reference evidence="3 4" key="1">
    <citation type="submission" date="2014-04" db="EMBL/GenBank/DDBJ databases">
        <authorList>
            <person name="Bishop-Lilly K.A."/>
            <person name="Broomall S.M."/>
            <person name="Chain P.S."/>
            <person name="Chertkov O."/>
            <person name="Coyne S.R."/>
            <person name="Daligault H.E."/>
            <person name="Davenport K.W."/>
            <person name="Erkkila T."/>
            <person name="Frey K.G."/>
            <person name="Gibbons H.S."/>
            <person name="Gu W."/>
            <person name="Jaissle J."/>
            <person name="Johnson S.L."/>
            <person name="Koroleva G.I."/>
            <person name="Ladner J.T."/>
            <person name="Lo C.-C."/>
            <person name="Minogue T.D."/>
            <person name="Munk C."/>
            <person name="Palacios G.F."/>
            <person name="Redden C.L."/>
            <person name="Rosenzweig C.N."/>
            <person name="Scholz M.B."/>
            <person name="Teshima H."/>
            <person name="Xu Y."/>
        </authorList>
    </citation>
    <scope>NUCLEOTIDE SEQUENCE [LARGE SCALE GENOMIC DNA]</scope>
    <source>
        <strain evidence="4">gladioli</strain>
    </source>
</reference>
<dbReference type="InterPro" id="IPR012223">
    <property type="entry name" value="TEII"/>
</dbReference>
<dbReference type="KEGG" id="bgo:BM43_5383"/>
<evidence type="ECO:0000259" key="2">
    <source>
        <dbReference type="Pfam" id="PF00975"/>
    </source>
</evidence>